<evidence type="ECO:0000256" key="5">
    <source>
        <dbReference type="ARBA" id="ARBA00022970"/>
    </source>
</evidence>
<feature type="transmembrane region" description="Helical" evidence="8">
    <location>
        <begin position="283"/>
        <end position="308"/>
    </location>
</feature>
<reference evidence="10 11" key="1">
    <citation type="submission" date="2015-08" db="EMBL/GenBank/DDBJ databases">
        <title>Genomes of Paenibacillus riograndensis.</title>
        <authorList>
            <person name="Sant'Anna F.H."/>
            <person name="Souza R."/>
            <person name="Ambrosini A."/>
            <person name="Bach E."/>
            <person name="Fernandes G."/>
            <person name="Balsanelli E."/>
            <person name="Baura V.A."/>
            <person name="Pedrosa F.O."/>
            <person name="Souza E.M."/>
            <person name="Passaglia L."/>
        </authorList>
    </citation>
    <scope>NUCLEOTIDE SEQUENCE [LARGE SCALE GENOMIC DNA]</scope>
    <source>
        <strain evidence="10 11">CAS34</strain>
    </source>
</reference>
<keyword evidence="4 8" id="KW-0812">Transmembrane</keyword>
<evidence type="ECO:0000256" key="2">
    <source>
        <dbReference type="ARBA" id="ARBA00022448"/>
    </source>
</evidence>
<feature type="transmembrane region" description="Helical" evidence="8">
    <location>
        <begin position="249"/>
        <end position="271"/>
    </location>
</feature>
<dbReference type="Pfam" id="PF00324">
    <property type="entry name" value="AA_permease"/>
    <property type="match status" value="1"/>
</dbReference>
<dbReference type="PANTHER" id="PTHR43495:SF2">
    <property type="entry name" value="D-SERINE_D-ALANINE_GLYCINE TRANSPORTER"/>
    <property type="match status" value="1"/>
</dbReference>
<name>A0A132TDU2_9BACL</name>
<accession>A0A132TDU2</accession>
<keyword evidence="6 8" id="KW-1133">Transmembrane helix</keyword>
<feature type="transmembrane region" description="Helical" evidence="8">
    <location>
        <begin position="104"/>
        <end position="125"/>
    </location>
</feature>
<evidence type="ECO:0000256" key="6">
    <source>
        <dbReference type="ARBA" id="ARBA00022989"/>
    </source>
</evidence>
<evidence type="ECO:0000256" key="8">
    <source>
        <dbReference type="SAM" id="Phobius"/>
    </source>
</evidence>
<evidence type="ECO:0000256" key="3">
    <source>
        <dbReference type="ARBA" id="ARBA00022475"/>
    </source>
</evidence>
<keyword evidence="11" id="KW-1185">Reference proteome</keyword>
<feature type="transmembrane region" description="Helical" evidence="8">
    <location>
        <begin position="412"/>
        <end position="431"/>
    </location>
</feature>
<dbReference type="GO" id="GO:0005886">
    <property type="term" value="C:plasma membrane"/>
    <property type="evidence" value="ECO:0007669"/>
    <property type="project" value="UniProtKB-SubCell"/>
</dbReference>
<dbReference type="AlphaFoldDB" id="A0A132TDU2"/>
<dbReference type="GO" id="GO:0006865">
    <property type="term" value="P:amino acid transport"/>
    <property type="evidence" value="ECO:0007669"/>
    <property type="project" value="UniProtKB-KW"/>
</dbReference>
<evidence type="ECO:0000313" key="11">
    <source>
        <dbReference type="Proteomes" id="UP000070475"/>
    </source>
</evidence>
<feature type="transmembrane region" description="Helical" evidence="8">
    <location>
        <begin position="131"/>
        <end position="150"/>
    </location>
</feature>
<comment type="caution">
    <text evidence="10">The sequence shown here is derived from an EMBL/GenBank/DDBJ whole genome shotgun (WGS) entry which is preliminary data.</text>
</comment>
<protein>
    <submittedName>
        <fullName evidence="10">D-alanine/D-serine/glycine permease</fullName>
    </submittedName>
</protein>
<feature type="transmembrane region" description="Helical" evidence="8">
    <location>
        <begin position="437"/>
        <end position="454"/>
    </location>
</feature>
<feature type="domain" description="Amino acid permease/ SLC12A" evidence="9">
    <location>
        <begin position="26"/>
        <end position="460"/>
    </location>
</feature>
<feature type="transmembrane region" description="Helical" evidence="8">
    <location>
        <begin position="54"/>
        <end position="73"/>
    </location>
</feature>
<organism evidence="10 11">
    <name type="scientific">Paenibacillus riograndensis</name>
    <dbReference type="NCBI Taxonomy" id="483937"/>
    <lineage>
        <taxon>Bacteria</taxon>
        <taxon>Bacillati</taxon>
        <taxon>Bacillota</taxon>
        <taxon>Bacilli</taxon>
        <taxon>Bacillales</taxon>
        <taxon>Paenibacillaceae</taxon>
        <taxon>Paenibacillus</taxon>
        <taxon>Paenibacillus sonchi group</taxon>
    </lineage>
</organism>
<proteinExistence type="predicted"/>
<dbReference type="EMBL" id="LIRB01000149">
    <property type="protein sequence ID" value="KWX69508.1"/>
    <property type="molecule type" value="Genomic_DNA"/>
</dbReference>
<feature type="transmembrane region" description="Helical" evidence="8">
    <location>
        <begin position="203"/>
        <end position="228"/>
    </location>
</feature>
<dbReference type="PIRSF" id="PIRSF006060">
    <property type="entry name" value="AA_transporter"/>
    <property type="match status" value="1"/>
</dbReference>
<evidence type="ECO:0000259" key="9">
    <source>
        <dbReference type="Pfam" id="PF00324"/>
    </source>
</evidence>
<feature type="transmembrane region" description="Helical" evidence="8">
    <location>
        <begin position="344"/>
        <end position="362"/>
    </location>
</feature>
<keyword evidence="2" id="KW-0813">Transport</keyword>
<evidence type="ECO:0000256" key="1">
    <source>
        <dbReference type="ARBA" id="ARBA00004651"/>
    </source>
</evidence>
<evidence type="ECO:0000256" key="7">
    <source>
        <dbReference type="ARBA" id="ARBA00023136"/>
    </source>
</evidence>
<evidence type="ECO:0000256" key="4">
    <source>
        <dbReference type="ARBA" id="ARBA00022692"/>
    </source>
</evidence>
<feature type="transmembrane region" description="Helical" evidence="8">
    <location>
        <begin position="368"/>
        <end position="392"/>
    </location>
</feature>
<dbReference type="GO" id="GO:0055085">
    <property type="term" value="P:transmembrane transport"/>
    <property type="evidence" value="ECO:0007669"/>
    <property type="project" value="InterPro"/>
</dbReference>
<keyword evidence="7 8" id="KW-0472">Membrane</keyword>
<comment type="subcellular location">
    <subcellularLocation>
        <location evidence="1">Cell membrane</location>
        <topology evidence="1">Multi-pass membrane protein</topology>
    </subcellularLocation>
</comment>
<dbReference type="PATRIC" id="fig|483937.3.peg.253"/>
<keyword evidence="3" id="KW-1003">Cell membrane</keyword>
<sequence length="472" mass="51867">MENYLDLEGEFEVAPQELKRDLENRHVQLIAIGGTIGTGLFLGSGKAIQQAGPSIIFAYLIVGIAVFFVMRALGELLLSKAGYQSFTDIAEDYLGPRAAFVTGWTYWFCWIMTAMADIIAVGVYVQYWFDIPQWVPAVICLIILLGLNLLTVKNFGELEFWFALIKVVTILALIAIGVILVVIGFKTDAGTVALSNIWTHGGVFPNGISGFLLSFQMVVFAFVGVELVGVSAAETANPEKSIPSAINKIPLRILFFYVGAIIALLSINAWTELTPAESPFVKTFSLVGIPIAAGIINFVVLTSAASACNSGMFSTSRILYNLSRNEQAPAHFAKLNKNHVPSNALLISTLVLSVGALLSKLIPETAFGIVTTISAICFIWVWGVILICHLRYKKTKPELQAKSKFKAPLTPFINYVVLALFAAILIIMLFAEETRPALLLTPLWFILLFVLYSTNRRKREKTNIQGFKPMER</sequence>
<feature type="transmembrane region" description="Helical" evidence="8">
    <location>
        <begin position="162"/>
        <end position="183"/>
    </location>
</feature>
<gene>
    <name evidence="10" type="ORF">AMQ84_31540</name>
</gene>
<dbReference type="Proteomes" id="UP000070475">
    <property type="component" value="Unassembled WGS sequence"/>
</dbReference>
<dbReference type="PROSITE" id="PS00218">
    <property type="entry name" value="AMINO_ACID_PERMEASE_1"/>
    <property type="match status" value="1"/>
</dbReference>
<evidence type="ECO:0000313" key="10">
    <source>
        <dbReference type="EMBL" id="KWX69508.1"/>
    </source>
</evidence>
<dbReference type="FunFam" id="1.20.1740.10:FF:000001">
    <property type="entry name" value="Amino acid permease"/>
    <property type="match status" value="1"/>
</dbReference>
<dbReference type="InterPro" id="IPR004841">
    <property type="entry name" value="AA-permease/SLC12A_dom"/>
</dbReference>
<dbReference type="Gene3D" id="1.20.1740.10">
    <property type="entry name" value="Amino acid/polyamine transporter I"/>
    <property type="match status" value="1"/>
</dbReference>
<dbReference type="InterPro" id="IPR004840">
    <property type="entry name" value="Amino_acid_permease_CS"/>
</dbReference>
<dbReference type="PANTHER" id="PTHR43495">
    <property type="entry name" value="GABA PERMEASE"/>
    <property type="match status" value="1"/>
</dbReference>
<keyword evidence="5" id="KW-0029">Amino-acid transport</keyword>